<evidence type="ECO:0000313" key="2">
    <source>
        <dbReference type="EMBL" id="DAD24205.1"/>
    </source>
</evidence>
<comment type="caution">
    <text evidence="2">The sequence shown here is derived from an EMBL/GenBank/DDBJ whole genome shotgun (WGS) entry which is preliminary data.</text>
</comment>
<evidence type="ECO:0000256" key="1">
    <source>
        <dbReference type="SAM" id="MobiDB-lite"/>
    </source>
</evidence>
<reference evidence="2 3" key="1">
    <citation type="journal article" date="2020" name="Mol. Biol. Evol.">
        <title>Distinct Expression and Methylation Patterns for Genes with Different Fates following a Single Whole-Genome Duplication in Flowering Plants.</title>
        <authorList>
            <person name="Shi T."/>
            <person name="Rahmani R.S."/>
            <person name="Gugger P.F."/>
            <person name="Wang M."/>
            <person name="Li H."/>
            <person name="Zhang Y."/>
            <person name="Li Z."/>
            <person name="Wang Q."/>
            <person name="Van de Peer Y."/>
            <person name="Marchal K."/>
            <person name="Chen J."/>
        </authorList>
    </citation>
    <scope>NUCLEOTIDE SEQUENCE [LARGE SCALE GENOMIC DNA]</scope>
    <source>
        <tissue evidence="2">Leaf</tissue>
    </source>
</reference>
<dbReference type="AlphaFoldDB" id="A0A822XZH1"/>
<feature type="compositionally biased region" description="Basic and acidic residues" evidence="1">
    <location>
        <begin position="48"/>
        <end position="57"/>
    </location>
</feature>
<accession>A0A822XZH1</accession>
<protein>
    <submittedName>
        <fullName evidence="2">Uncharacterized protein</fullName>
    </submittedName>
</protein>
<dbReference type="EMBL" id="DUZY01000001">
    <property type="protein sequence ID" value="DAD24205.1"/>
    <property type="molecule type" value="Genomic_DNA"/>
</dbReference>
<feature type="region of interest" description="Disordered" evidence="1">
    <location>
        <begin position="43"/>
        <end position="68"/>
    </location>
</feature>
<proteinExistence type="predicted"/>
<dbReference type="Proteomes" id="UP000607653">
    <property type="component" value="Unassembled WGS sequence"/>
</dbReference>
<evidence type="ECO:0000313" key="3">
    <source>
        <dbReference type="Proteomes" id="UP000607653"/>
    </source>
</evidence>
<keyword evidence="3" id="KW-1185">Reference proteome</keyword>
<sequence>MFDSLMVHFDQLEAVFDKEEESIVVVDSLDKSMEDGKVTIEVPTTLAEPERREKDGDSNNPGSSYFRKLENTASVSTDQSCRGIDTNGVSTDLDITKNCLGNQDVDFQQELIRFLNVRFIVGDEDENMYRFDAIISKAMFQNSKAGEVVKIEKTSNDEKKMTFKIETCMCFVEKMMNEGAIPWNPPWTMGNGSISVQLYTSFLHDTIDIVLDGISESE</sequence>
<name>A0A822XZH1_NELNU</name>
<gene>
    <name evidence="2" type="ORF">HUJ06_025668</name>
</gene>
<organism evidence="2 3">
    <name type="scientific">Nelumbo nucifera</name>
    <name type="common">Sacred lotus</name>
    <dbReference type="NCBI Taxonomy" id="4432"/>
    <lineage>
        <taxon>Eukaryota</taxon>
        <taxon>Viridiplantae</taxon>
        <taxon>Streptophyta</taxon>
        <taxon>Embryophyta</taxon>
        <taxon>Tracheophyta</taxon>
        <taxon>Spermatophyta</taxon>
        <taxon>Magnoliopsida</taxon>
        <taxon>Proteales</taxon>
        <taxon>Nelumbonaceae</taxon>
        <taxon>Nelumbo</taxon>
    </lineage>
</organism>